<organism evidence="1 2">
    <name type="scientific">Levilactobacillus acidifarinae DSM 19394 = JCM 15949</name>
    <dbReference type="NCBI Taxonomy" id="1423715"/>
    <lineage>
        <taxon>Bacteria</taxon>
        <taxon>Bacillati</taxon>
        <taxon>Bacillota</taxon>
        <taxon>Bacilli</taxon>
        <taxon>Lactobacillales</taxon>
        <taxon>Lactobacillaceae</taxon>
        <taxon>Levilactobacillus</taxon>
    </lineage>
</organism>
<comment type="caution">
    <text evidence="1">The sequence shown here is derived from an EMBL/GenBank/DDBJ whole genome shotgun (WGS) entry which is preliminary data.</text>
</comment>
<proteinExistence type="predicted"/>
<evidence type="ECO:0000313" key="2">
    <source>
        <dbReference type="Proteomes" id="UP000051955"/>
    </source>
</evidence>
<sequence length="180" mass="20841">MTSNNDNKNFIIDSNSFIAPFRNYYHMDNFPGYWSWLHEQLTSPKKQLLLPKIVYDELASSQDSLATWIKRDADQYIFKDYQNEPKMWQHFGEVMTYIQNCGFYKDVSIANWSQTGKADPQLIAIAMTYNCDIVTLEQSAGNLSTRNPMKHEPKIPDVATALGVRCVDLNTIEQKFKLVI</sequence>
<evidence type="ECO:0000313" key="1">
    <source>
        <dbReference type="EMBL" id="KRK95904.1"/>
    </source>
</evidence>
<dbReference type="InterPro" id="IPR016541">
    <property type="entry name" value="UCP008505"/>
</dbReference>
<dbReference type="AlphaFoldDB" id="A0A0R1LJV7"/>
<dbReference type="PATRIC" id="fig|1423715.3.peg.2440"/>
<name>A0A0R1LJV7_9LACO</name>
<dbReference type="RefSeq" id="WP_057801102.1">
    <property type="nucleotide sequence ID" value="NZ_AZDV01000005.1"/>
</dbReference>
<dbReference type="STRING" id="1423715.FD25_GL002364"/>
<reference evidence="1 2" key="1">
    <citation type="journal article" date="2015" name="Genome Announc.">
        <title>Expanding the biotechnology potential of lactobacilli through comparative genomics of 213 strains and associated genera.</title>
        <authorList>
            <person name="Sun Z."/>
            <person name="Harris H.M."/>
            <person name="McCann A."/>
            <person name="Guo C."/>
            <person name="Argimon S."/>
            <person name="Zhang W."/>
            <person name="Yang X."/>
            <person name="Jeffery I.B."/>
            <person name="Cooney J.C."/>
            <person name="Kagawa T.F."/>
            <person name="Liu W."/>
            <person name="Song Y."/>
            <person name="Salvetti E."/>
            <person name="Wrobel A."/>
            <person name="Rasinkangas P."/>
            <person name="Parkhill J."/>
            <person name="Rea M.C."/>
            <person name="O'Sullivan O."/>
            <person name="Ritari J."/>
            <person name="Douillard F.P."/>
            <person name="Paul Ross R."/>
            <person name="Yang R."/>
            <person name="Briner A.E."/>
            <person name="Felis G.E."/>
            <person name="de Vos W.M."/>
            <person name="Barrangou R."/>
            <person name="Klaenhammer T.R."/>
            <person name="Caufield P.W."/>
            <person name="Cui Y."/>
            <person name="Zhang H."/>
            <person name="O'Toole P.W."/>
        </authorList>
    </citation>
    <scope>NUCLEOTIDE SEQUENCE [LARGE SCALE GENOMIC DNA]</scope>
    <source>
        <strain evidence="1 2">DSM 19394</strain>
    </source>
</reference>
<protein>
    <recommendedName>
        <fullName evidence="3">PIN domain protein</fullName>
    </recommendedName>
</protein>
<dbReference type="Proteomes" id="UP000051955">
    <property type="component" value="Unassembled WGS sequence"/>
</dbReference>
<dbReference type="Pfam" id="PF14367">
    <property type="entry name" value="DUF4411"/>
    <property type="match status" value="1"/>
</dbReference>
<gene>
    <name evidence="1" type="ORF">FD25_GL002364</name>
</gene>
<dbReference type="EMBL" id="AZDV01000005">
    <property type="protein sequence ID" value="KRK95904.1"/>
    <property type="molecule type" value="Genomic_DNA"/>
</dbReference>
<dbReference type="OrthoDB" id="3231195at2"/>
<keyword evidence="2" id="KW-1185">Reference proteome</keyword>
<accession>A0A0R1LJV7</accession>
<evidence type="ECO:0008006" key="3">
    <source>
        <dbReference type="Google" id="ProtNLM"/>
    </source>
</evidence>